<keyword evidence="3" id="KW-0653">Protein transport</keyword>
<dbReference type="GO" id="GO:0031267">
    <property type="term" value="F:small GTPase binding"/>
    <property type="evidence" value="ECO:0007669"/>
    <property type="project" value="InterPro"/>
</dbReference>
<dbReference type="SUPFAM" id="SSF48371">
    <property type="entry name" value="ARM repeat"/>
    <property type="match status" value="1"/>
</dbReference>
<protein>
    <recommendedName>
        <fullName evidence="5">Exportin-2 C-terminal domain-containing protein</fullName>
    </recommendedName>
</protein>
<keyword evidence="2" id="KW-0963">Cytoplasm</keyword>
<dbReference type="EMBL" id="JEMT01004037">
    <property type="protein sequence ID" value="EXX79360.1"/>
    <property type="molecule type" value="Genomic_DNA"/>
</dbReference>
<evidence type="ECO:0000313" key="6">
    <source>
        <dbReference type="EMBL" id="EXX79360.1"/>
    </source>
</evidence>
<dbReference type="InterPro" id="IPR016024">
    <property type="entry name" value="ARM-type_fold"/>
</dbReference>
<sequence>MILLKRDRLNESERICGCKLIESILLNCRGVVDQYVGPFIDLVFKHLSNTKSTSLTNFKFYCIEAVINCLYYNPLLSLHILEERNLTQTFFSIWFDNIKKFSRVHDKKLVVVTLCSLMEIPVEQLPSILQTGWPQVLEVILTIFKSLPKAEENRNEMEKMYDNESDDDDDDGEADGESENRGDQAVGDDDGWEDDEDVQDEDAEYLEFLAREAARNARSTTDEEDDDDPLEEEILFESPLDKLDVYIRFHDVFVGKILLRSKVSFN</sequence>
<dbReference type="InterPro" id="IPR011989">
    <property type="entry name" value="ARM-like"/>
</dbReference>
<comment type="subcellular location">
    <subcellularLocation>
        <location evidence="1">Cytoplasm</location>
    </subcellularLocation>
</comment>
<accession>A0A015KI92</accession>
<evidence type="ECO:0000256" key="4">
    <source>
        <dbReference type="SAM" id="MobiDB-lite"/>
    </source>
</evidence>
<dbReference type="InterPro" id="IPR005043">
    <property type="entry name" value="XPO2_C"/>
</dbReference>
<feature type="domain" description="Exportin-2 C-terminal" evidence="5">
    <location>
        <begin position="17"/>
        <end position="165"/>
    </location>
</feature>
<proteinExistence type="predicted"/>
<keyword evidence="3" id="KW-0813">Transport</keyword>
<dbReference type="GO" id="GO:0005635">
    <property type="term" value="C:nuclear envelope"/>
    <property type="evidence" value="ECO:0007669"/>
    <property type="project" value="TreeGrafter"/>
</dbReference>
<dbReference type="Proteomes" id="UP000022910">
    <property type="component" value="Unassembled WGS sequence"/>
</dbReference>
<dbReference type="Gene3D" id="1.25.10.10">
    <property type="entry name" value="Leucine-rich Repeat Variant"/>
    <property type="match status" value="1"/>
</dbReference>
<comment type="caution">
    <text evidence="6">The sequence shown here is derived from an EMBL/GenBank/DDBJ whole genome shotgun (WGS) entry which is preliminary data.</text>
</comment>
<dbReference type="Pfam" id="PF03378">
    <property type="entry name" value="CAS_CSE1"/>
    <property type="match status" value="1"/>
</dbReference>
<evidence type="ECO:0000256" key="3">
    <source>
        <dbReference type="ARBA" id="ARBA00022927"/>
    </source>
</evidence>
<feature type="compositionally biased region" description="Acidic residues" evidence="4">
    <location>
        <begin position="163"/>
        <end position="177"/>
    </location>
</feature>
<feature type="region of interest" description="Disordered" evidence="4">
    <location>
        <begin position="154"/>
        <end position="205"/>
    </location>
</feature>
<dbReference type="AlphaFoldDB" id="A0A015KI92"/>
<evidence type="ECO:0000313" key="7">
    <source>
        <dbReference type="Proteomes" id="UP000022910"/>
    </source>
</evidence>
<dbReference type="GO" id="GO:0006606">
    <property type="term" value="P:protein import into nucleus"/>
    <property type="evidence" value="ECO:0007669"/>
    <property type="project" value="TreeGrafter"/>
</dbReference>
<evidence type="ECO:0000259" key="5">
    <source>
        <dbReference type="Pfam" id="PF03378"/>
    </source>
</evidence>
<feature type="compositionally biased region" description="Acidic residues" evidence="4">
    <location>
        <begin position="186"/>
        <end position="205"/>
    </location>
</feature>
<organism evidence="6 7">
    <name type="scientific">Rhizophagus irregularis (strain DAOM 197198w)</name>
    <name type="common">Glomus intraradices</name>
    <dbReference type="NCBI Taxonomy" id="1432141"/>
    <lineage>
        <taxon>Eukaryota</taxon>
        <taxon>Fungi</taxon>
        <taxon>Fungi incertae sedis</taxon>
        <taxon>Mucoromycota</taxon>
        <taxon>Glomeromycotina</taxon>
        <taxon>Glomeromycetes</taxon>
        <taxon>Glomerales</taxon>
        <taxon>Glomeraceae</taxon>
        <taxon>Rhizophagus</taxon>
    </lineage>
</organism>
<keyword evidence="7" id="KW-1185">Reference proteome</keyword>
<gene>
    <name evidence="6" type="ORF">RirG_006370</name>
</gene>
<reference evidence="6 7" key="1">
    <citation type="submission" date="2014-02" db="EMBL/GenBank/DDBJ databases">
        <title>Single nucleus genome sequencing reveals high similarity among nuclei of an endomycorrhizal fungus.</title>
        <authorList>
            <person name="Lin K."/>
            <person name="Geurts R."/>
            <person name="Zhang Z."/>
            <person name="Limpens E."/>
            <person name="Saunders D.G."/>
            <person name="Mu D."/>
            <person name="Pang E."/>
            <person name="Cao H."/>
            <person name="Cha H."/>
            <person name="Lin T."/>
            <person name="Zhou Q."/>
            <person name="Shang Y."/>
            <person name="Li Y."/>
            <person name="Ivanov S."/>
            <person name="Sharma T."/>
            <person name="Velzen R.V."/>
            <person name="Ruijter N.D."/>
            <person name="Aanen D.K."/>
            <person name="Win J."/>
            <person name="Kamoun S."/>
            <person name="Bisseling T."/>
            <person name="Huang S."/>
        </authorList>
    </citation>
    <scope>NUCLEOTIDE SEQUENCE [LARGE SCALE GENOMIC DNA]</scope>
    <source>
        <strain evidence="7">DAOM197198w</strain>
    </source>
</reference>
<dbReference type="GO" id="GO:0005829">
    <property type="term" value="C:cytosol"/>
    <property type="evidence" value="ECO:0007669"/>
    <property type="project" value="TreeGrafter"/>
</dbReference>
<name>A0A015KI92_RHIIW</name>
<dbReference type="HOGENOM" id="CLU_1046428_0_0_1"/>
<dbReference type="PANTHER" id="PTHR10997:SF18">
    <property type="entry name" value="D-IMPORTIN 7_RANBP7"/>
    <property type="match status" value="1"/>
</dbReference>
<evidence type="ECO:0000256" key="1">
    <source>
        <dbReference type="ARBA" id="ARBA00004496"/>
    </source>
</evidence>
<dbReference type="PANTHER" id="PTHR10997">
    <property type="entry name" value="IMPORTIN-7, 8, 11"/>
    <property type="match status" value="1"/>
</dbReference>
<evidence type="ECO:0000256" key="2">
    <source>
        <dbReference type="ARBA" id="ARBA00022490"/>
    </source>
</evidence>